<keyword evidence="3" id="KW-1185">Reference proteome</keyword>
<dbReference type="InterPro" id="IPR036691">
    <property type="entry name" value="Endo/exonu/phosph_ase_sf"/>
</dbReference>
<dbReference type="Proteomes" id="UP000719412">
    <property type="component" value="Unassembled WGS sequence"/>
</dbReference>
<reference evidence="2" key="1">
    <citation type="journal article" date="2020" name="J Insects Food Feed">
        <title>The yellow mealworm (Tenebrio molitor) genome: a resource for the emerging insects as food and feed industry.</title>
        <authorList>
            <person name="Eriksson T."/>
            <person name="Andere A."/>
            <person name="Kelstrup H."/>
            <person name="Emery V."/>
            <person name="Picard C."/>
        </authorList>
    </citation>
    <scope>NUCLEOTIDE SEQUENCE</scope>
    <source>
        <strain evidence="2">Stoneville</strain>
        <tissue evidence="2">Whole head</tissue>
    </source>
</reference>
<sequence length="245" mass="29173">MIREIREDTTGITEEKGIRGSERGERGVKERISGSERGDERKRRKMAGGGGRLDGKGLKMMEQREKKERKNNVIIGNRGNRRKYRERVEEWLEREIGVKLNVKEAFKINKDKTMLAKIERERGARNWEEETKDGKRKCKDKVENAEGKRLMEWIEENGWEVLNGNKQEDEDEEWTYIGSRAETVIDYGRVNEEAWERLEEFRIGEPDHLLLEIRIEETNHVKRRKRRAKEEQNKVPIKLWDGQRV</sequence>
<accession>A0A8J6HWK7</accession>
<reference evidence="2" key="2">
    <citation type="submission" date="2021-08" db="EMBL/GenBank/DDBJ databases">
        <authorList>
            <person name="Eriksson T."/>
        </authorList>
    </citation>
    <scope>NUCLEOTIDE SEQUENCE</scope>
    <source>
        <strain evidence="2">Stoneville</strain>
        <tissue evidence="2">Whole head</tissue>
    </source>
</reference>
<feature type="compositionally biased region" description="Basic and acidic residues" evidence="1">
    <location>
        <begin position="53"/>
        <end position="70"/>
    </location>
</feature>
<dbReference type="AlphaFoldDB" id="A0A8J6HWK7"/>
<dbReference type="Gene3D" id="3.60.10.10">
    <property type="entry name" value="Endonuclease/exonuclease/phosphatase"/>
    <property type="match status" value="1"/>
</dbReference>
<feature type="compositionally biased region" description="Basic and acidic residues" evidence="1">
    <location>
        <begin position="1"/>
        <end position="41"/>
    </location>
</feature>
<feature type="region of interest" description="Disordered" evidence="1">
    <location>
        <begin position="1"/>
        <end position="70"/>
    </location>
</feature>
<protein>
    <submittedName>
        <fullName evidence="2">Uncharacterized protein</fullName>
    </submittedName>
</protein>
<evidence type="ECO:0000313" key="3">
    <source>
        <dbReference type="Proteomes" id="UP000719412"/>
    </source>
</evidence>
<comment type="caution">
    <text evidence="2">The sequence shown here is derived from an EMBL/GenBank/DDBJ whole genome shotgun (WGS) entry which is preliminary data.</text>
</comment>
<name>A0A8J6HWK7_TENMO</name>
<proteinExistence type="predicted"/>
<evidence type="ECO:0000256" key="1">
    <source>
        <dbReference type="SAM" id="MobiDB-lite"/>
    </source>
</evidence>
<dbReference type="EMBL" id="JABDTM020007751">
    <property type="protein sequence ID" value="KAH0821458.1"/>
    <property type="molecule type" value="Genomic_DNA"/>
</dbReference>
<evidence type="ECO:0000313" key="2">
    <source>
        <dbReference type="EMBL" id="KAH0821458.1"/>
    </source>
</evidence>
<organism evidence="2 3">
    <name type="scientific">Tenebrio molitor</name>
    <name type="common">Yellow mealworm beetle</name>
    <dbReference type="NCBI Taxonomy" id="7067"/>
    <lineage>
        <taxon>Eukaryota</taxon>
        <taxon>Metazoa</taxon>
        <taxon>Ecdysozoa</taxon>
        <taxon>Arthropoda</taxon>
        <taxon>Hexapoda</taxon>
        <taxon>Insecta</taxon>
        <taxon>Pterygota</taxon>
        <taxon>Neoptera</taxon>
        <taxon>Endopterygota</taxon>
        <taxon>Coleoptera</taxon>
        <taxon>Polyphaga</taxon>
        <taxon>Cucujiformia</taxon>
        <taxon>Tenebrionidae</taxon>
        <taxon>Tenebrio</taxon>
    </lineage>
</organism>
<gene>
    <name evidence="2" type="ORF">GEV33_001333</name>
</gene>